<feature type="transmembrane region" description="Helical" evidence="1">
    <location>
        <begin position="12"/>
        <end position="29"/>
    </location>
</feature>
<comment type="caution">
    <text evidence="2">The sequence shown here is derived from an EMBL/GenBank/DDBJ whole genome shotgun (WGS) entry which is preliminary data.</text>
</comment>
<sequence>MDNGSGENMKKLIKIFGVGIIVTIIALVGDRFLSQRKIDQLETQNITRISTRYFDDVVEIKKSDPNFQKVIELTSKIKLERRHRFFVIYGMPITVTFYDGDDVVVELSPNYNLMDVDNKMYHTKLSSFDELETLRSLLGVYYGFDQ</sequence>
<name>E7FU54_ERYRH</name>
<accession>E7FU54</accession>
<proteinExistence type="predicted"/>
<keyword evidence="1" id="KW-1133">Transmembrane helix</keyword>
<dbReference type="Proteomes" id="UP000003028">
    <property type="component" value="Unassembled WGS sequence"/>
</dbReference>
<gene>
    <name evidence="2" type="ORF">HMPREF0357_10256</name>
</gene>
<keyword evidence="1" id="KW-0812">Transmembrane</keyword>
<reference evidence="2" key="1">
    <citation type="submission" date="2011-01" db="EMBL/GenBank/DDBJ databases">
        <authorList>
            <person name="Muzny D."/>
            <person name="Qin X."/>
            <person name="Buhay C."/>
            <person name="Dugan-Rocha S."/>
            <person name="Ding Y."/>
            <person name="Chen G."/>
            <person name="Hawes A."/>
            <person name="Holder M."/>
            <person name="Jhangiani S."/>
            <person name="Johnson A."/>
            <person name="Khan Z."/>
            <person name="Li Z."/>
            <person name="Liu W."/>
            <person name="Liu X."/>
            <person name="Perez L."/>
            <person name="Shen H."/>
            <person name="Wang Q."/>
            <person name="Watt J."/>
            <person name="Xi L."/>
            <person name="Xin Y."/>
            <person name="Zhou J."/>
            <person name="Deng J."/>
            <person name="Jiang H."/>
            <person name="Liu Y."/>
            <person name="Qu J."/>
            <person name="Song X.-Z."/>
            <person name="Zhang L."/>
            <person name="Villasana D."/>
            <person name="Johnson A."/>
            <person name="Liu J."/>
            <person name="Liyanage D."/>
            <person name="Lorensuhewa L."/>
            <person name="Robinson T."/>
            <person name="Song A."/>
            <person name="Song B.-B."/>
            <person name="Dinh H."/>
            <person name="Thornton R."/>
            <person name="Coyle M."/>
            <person name="Francisco L."/>
            <person name="Jackson L."/>
            <person name="Javaid M."/>
            <person name="Korchina V."/>
            <person name="Kovar C."/>
            <person name="Mata R."/>
            <person name="Mathew T."/>
            <person name="Ngo R."/>
            <person name="Nguyen L."/>
            <person name="Nguyen N."/>
            <person name="Okwuonu G."/>
            <person name="Ongeri F."/>
            <person name="Pham C."/>
            <person name="Simmons D."/>
            <person name="Wilczek-Boney K."/>
            <person name="Hale W."/>
            <person name="Jakkamsetti A."/>
            <person name="Pham P."/>
            <person name="Ruth R."/>
            <person name="San Lucas F."/>
            <person name="Warren J."/>
            <person name="Zhang J."/>
            <person name="Zhao Z."/>
            <person name="Zhou C."/>
            <person name="Zhu D."/>
            <person name="Lee S."/>
            <person name="Bess C."/>
            <person name="Blankenburg K."/>
            <person name="Forbes L."/>
            <person name="Fu Q."/>
            <person name="Gubbala S."/>
            <person name="Hirani K."/>
            <person name="Jayaseelan J.C."/>
            <person name="Lara F."/>
            <person name="Munidasa M."/>
            <person name="Palculict T."/>
            <person name="Patil S."/>
            <person name="Pu L.-L."/>
            <person name="Saada N."/>
            <person name="Tang L."/>
            <person name="Weissenberger G."/>
            <person name="Zhu Y."/>
            <person name="Hemphill L."/>
            <person name="Shang Y."/>
            <person name="Youmans B."/>
            <person name="Ayvaz T."/>
            <person name="Ross M."/>
            <person name="Santibanez J."/>
            <person name="Aqrawi P."/>
            <person name="Gross S."/>
            <person name="Joshi V."/>
            <person name="Fowler G."/>
            <person name="Nazareth L."/>
            <person name="Reid J."/>
            <person name="Worley K."/>
            <person name="Petrosino J."/>
            <person name="Highlander S."/>
            <person name="Gibbs R."/>
        </authorList>
    </citation>
    <scope>NUCLEOTIDE SEQUENCE [LARGE SCALE GENOMIC DNA]</scope>
    <source>
        <strain evidence="2">ATCC 19414</strain>
    </source>
</reference>
<evidence type="ECO:0000256" key="1">
    <source>
        <dbReference type="SAM" id="Phobius"/>
    </source>
</evidence>
<keyword evidence="3" id="KW-1185">Reference proteome</keyword>
<evidence type="ECO:0000313" key="3">
    <source>
        <dbReference type="Proteomes" id="UP000003028"/>
    </source>
</evidence>
<protein>
    <submittedName>
        <fullName evidence="2">Uncharacterized protein</fullName>
    </submittedName>
</protein>
<dbReference type="AlphaFoldDB" id="E7FU54"/>
<dbReference type="STRING" id="1648.A2I91_05915"/>
<evidence type="ECO:0000313" key="2">
    <source>
        <dbReference type="EMBL" id="EFY09461.1"/>
    </source>
</evidence>
<dbReference type="EMBL" id="ACLK02000001">
    <property type="protein sequence ID" value="EFY09461.1"/>
    <property type="molecule type" value="Genomic_DNA"/>
</dbReference>
<keyword evidence="1" id="KW-0472">Membrane</keyword>
<organism evidence="2 3">
    <name type="scientific">Erysipelothrix rhusiopathiae ATCC 19414</name>
    <dbReference type="NCBI Taxonomy" id="525280"/>
    <lineage>
        <taxon>Bacteria</taxon>
        <taxon>Bacillati</taxon>
        <taxon>Bacillota</taxon>
        <taxon>Erysipelotrichia</taxon>
        <taxon>Erysipelotrichales</taxon>
        <taxon>Erysipelotrichaceae</taxon>
        <taxon>Erysipelothrix</taxon>
    </lineage>
</organism>